<dbReference type="EMBL" id="JXNU01000005">
    <property type="protein sequence ID" value="KKF34299.1"/>
    <property type="molecule type" value="Genomic_DNA"/>
</dbReference>
<evidence type="ECO:0000313" key="1">
    <source>
        <dbReference type="EMBL" id="KKF34299.1"/>
    </source>
</evidence>
<proteinExistence type="predicted"/>
<organism evidence="1 2">
    <name type="scientific">Erwinia tracheiphila</name>
    <dbReference type="NCBI Taxonomy" id="65700"/>
    <lineage>
        <taxon>Bacteria</taxon>
        <taxon>Pseudomonadati</taxon>
        <taxon>Pseudomonadota</taxon>
        <taxon>Gammaproteobacteria</taxon>
        <taxon>Enterobacterales</taxon>
        <taxon>Erwiniaceae</taxon>
        <taxon>Erwinia</taxon>
    </lineage>
</organism>
<dbReference type="Proteomes" id="UP000033924">
    <property type="component" value="Unassembled WGS sequence"/>
</dbReference>
<dbReference type="AlphaFoldDB" id="A0A0M2K5R3"/>
<evidence type="ECO:0000313" key="2">
    <source>
        <dbReference type="Proteomes" id="UP000033924"/>
    </source>
</evidence>
<sequence length="63" mass="6743">MIVLTAAQIQELSAFATQDGQQSYTITTGLIPAFEADDGVEVTEYHGLIAYSDSEKHGVLQLG</sequence>
<reference evidence="1 2" key="1">
    <citation type="submission" date="2015-01" db="EMBL/GenBank/DDBJ databases">
        <title>Erwinia tracheiphila.</title>
        <authorList>
            <person name="Shapiro L.R."/>
        </authorList>
    </citation>
    <scope>NUCLEOTIDE SEQUENCE [LARGE SCALE GENOMIC DNA]</scope>
    <source>
        <strain evidence="1 2">BuffGH</strain>
    </source>
</reference>
<dbReference type="PATRIC" id="fig|65700.7.peg.6268"/>
<comment type="caution">
    <text evidence="1">The sequence shown here is derived from an EMBL/GenBank/DDBJ whole genome shotgun (WGS) entry which is preliminary data.</text>
</comment>
<gene>
    <name evidence="1" type="ORF">SY86_25385</name>
</gene>
<dbReference type="RefSeq" id="WP_016192958.1">
    <property type="nucleotide sequence ID" value="NZ_CP089932.1"/>
</dbReference>
<accession>A0A0M2K5R3</accession>
<name>A0A0M2K5R3_9GAMM</name>
<protein>
    <submittedName>
        <fullName evidence="1">Uncharacterized protein</fullName>
    </submittedName>
</protein>
<keyword evidence="2" id="KW-1185">Reference proteome</keyword>